<organism evidence="1">
    <name type="scientific">Tanacetum cinerariifolium</name>
    <name type="common">Dalmatian daisy</name>
    <name type="synonym">Chrysanthemum cinerariifolium</name>
    <dbReference type="NCBI Taxonomy" id="118510"/>
    <lineage>
        <taxon>Eukaryota</taxon>
        <taxon>Viridiplantae</taxon>
        <taxon>Streptophyta</taxon>
        <taxon>Embryophyta</taxon>
        <taxon>Tracheophyta</taxon>
        <taxon>Spermatophyta</taxon>
        <taxon>Magnoliopsida</taxon>
        <taxon>eudicotyledons</taxon>
        <taxon>Gunneridae</taxon>
        <taxon>Pentapetalae</taxon>
        <taxon>asterids</taxon>
        <taxon>campanulids</taxon>
        <taxon>Asterales</taxon>
        <taxon>Asteraceae</taxon>
        <taxon>Asteroideae</taxon>
        <taxon>Anthemideae</taxon>
        <taxon>Anthemidinae</taxon>
        <taxon>Tanacetum</taxon>
    </lineage>
</organism>
<dbReference type="AlphaFoldDB" id="A0A6L2MU34"/>
<evidence type="ECO:0000313" key="1">
    <source>
        <dbReference type="EMBL" id="GEU77340.1"/>
    </source>
</evidence>
<proteinExistence type="predicted"/>
<gene>
    <name evidence="1" type="ORF">Tci_049318</name>
</gene>
<accession>A0A6L2MU34</accession>
<protein>
    <submittedName>
        <fullName evidence="1">Uncharacterized protein</fullName>
    </submittedName>
</protein>
<reference evidence="1" key="1">
    <citation type="journal article" date="2019" name="Sci. Rep.">
        <title>Draft genome of Tanacetum cinerariifolium, the natural source of mosquito coil.</title>
        <authorList>
            <person name="Yamashiro T."/>
            <person name="Shiraishi A."/>
            <person name="Satake H."/>
            <person name="Nakayama K."/>
        </authorList>
    </citation>
    <scope>NUCLEOTIDE SEQUENCE</scope>
</reference>
<dbReference type="EMBL" id="BKCJ010007452">
    <property type="protein sequence ID" value="GEU77340.1"/>
    <property type="molecule type" value="Genomic_DNA"/>
</dbReference>
<name>A0A6L2MU34_TANCI</name>
<sequence>MEDLETLWKFVKAKYGSTRPVEDLSLLLWGDLKTMFEPHVEDQVWKKQQGYKVLEWKLCDSCGVHSLRMKSVHIYMLVENKYPLTAPTLIDMLNKKLHADHFNEMEYQLLILYKTAQESMKCLEASS</sequence>
<comment type="caution">
    <text evidence="1">The sequence shown here is derived from an EMBL/GenBank/DDBJ whole genome shotgun (WGS) entry which is preliminary data.</text>
</comment>